<organism evidence="1 2">
    <name type="scientific">Allomyces macrogynus (strain ATCC 38327)</name>
    <name type="common">Allomyces javanicus var. macrogynus</name>
    <dbReference type="NCBI Taxonomy" id="578462"/>
    <lineage>
        <taxon>Eukaryota</taxon>
        <taxon>Fungi</taxon>
        <taxon>Fungi incertae sedis</taxon>
        <taxon>Blastocladiomycota</taxon>
        <taxon>Blastocladiomycetes</taxon>
        <taxon>Blastocladiales</taxon>
        <taxon>Blastocladiaceae</taxon>
        <taxon>Allomyces</taxon>
    </lineage>
</organism>
<dbReference type="SUPFAM" id="SSF55486">
    <property type="entry name" value="Metalloproteases ('zincins'), catalytic domain"/>
    <property type="match status" value="1"/>
</dbReference>
<proteinExistence type="predicted"/>
<dbReference type="AlphaFoldDB" id="A0A0L0SZ27"/>
<keyword evidence="2" id="KW-1185">Reference proteome</keyword>
<accession>A0A0L0SZ27</accession>
<dbReference type="GO" id="GO:0008237">
    <property type="term" value="F:metallopeptidase activity"/>
    <property type="evidence" value="ECO:0007669"/>
    <property type="project" value="InterPro"/>
</dbReference>
<protein>
    <submittedName>
        <fullName evidence="1">Uncharacterized protein</fullName>
    </submittedName>
</protein>
<dbReference type="OrthoDB" id="5951731at2759"/>
<dbReference type="EMBL" id="GG745354">
    <property type="protein sequence ID" value="KNE67761.1"/>
    <property type="molecule type" value="Genomic_DNA"/>
</dbReference>
<reference evidence="2" key="2">
    <citation type="submission" date="2009-11" db="EMBL/GenBank/DDBJ databases">
        <title>The Genome Sequence of Allomyces macrogynus strain ATCC 38327.</title>
        <authorList>
            <consortium name="The Broad Institute Genome Sequencing Platform"/>
            <person name="Russ C."/>
            <person name="Cuomo C."/>
            <person name="Shea T."/>
            <person name="Young S.K."/>
            <person name="Zeng Q."/>
            <person name="Koehrsen M."/>
            <person name="Haas B."/>
            <person name="Borodovsky M."/>
            <person name="Guigo R."/>
            <person name="Alvarado L."/>
            <person name="Berlin A."/>
            <person name="Borenstein D."/>
            <person name="Chen Z."/>
            <person name="Engels R."/>
            <person name="Freedman E."/>
            <person name="Gellesch M."/>
            <person name="Goldberg J."/>
            <person name="Griggs A."/>
            <person name="Gujja S."/>
            <person name="Heiman D."/>
            <person name="Hepburn T."/>
            <person name="Howarth C."/>
            <person name="Jen D."/>
            <person name="Larson L."/>
            <person name="Lewis B."/>
            <person name="Mehta T."/>
            <person name="Park D."/>
            <person name="Pearson M."/>
            <person name="Roberts A."/>
            <person name="Saif S."/>
            <person name="Shenoy N."/>
            <person name="Sisk P."/>
            <person name="Stolte C."/>
            <person name="Sykes S."/>
            <person name="Walk T."/>
            <person name="White J."/>
            <person name="Yandava C."/>
            <person name="Burger G."/>
            <person name="Gray M.W."/>
            <person name="Holland P.W.H."/>
            <person name="King N."/>
            <person name="Lang F.B.F."/>
            <person name="Roger A.J."/>
            <person name="Ruiz-Trillo I."/>
            <person name="Lander E."/>
            <person name="Nusbaum C."/>
        </authorList>
    </citation>
    <scope>NUCLEOTIDE SEQUENCE [LARGE SCALE GENOMIC DNA]</scope>
    <source>
        <strain evidence="2">ATCC 38327</strain>
    </source>
</reference>
<dbReference type="Gene3D" id="3.40.390.10">
    <property type="entry name" value="Collagenase (Catalytic Domain)"/>
    <property type="match status" value="1"/>
</dbReference>
<sequence length="238" mass="26155">MNDMTQFNETHRYTIRRDDTAAAASHQARDLALPNGLSRPHVLIRDAGIRVPGAGQDEDNFCSHTRPVLTSLDLDAQIQEAAARMRRDAPVLKSVELGMAAQGLAKRGINNNKVIELMIASDYERYQARSWGNQTESSVFNLVNYMSPLTSNGLLPAPYALRVTLVSQLTATSPMRVPVNVTTSATLSLICQWRTARLTDPAFAGTFLARNDHGQVSDHDSQDSSTCTTTSFIMNPSY</sequence>
<dbReference type="VEuPathDB" id="FungiDB:AMAG_12485"/>
<dbReference type="Proteomes" id="UP000054350">
    <property type="component" value="Unassembled WGS sequence"/>
</dbReference>
<gene>
    <name evidence="1" type="ORF">AMAG_12485</name>
</gene>
<dbReference type="InterPro" id="IPR024079">
    <property type="entry name" value="MetalloPept_cat_dom_sf"/>
</dbReference>
<evidence type="ECO:0000313" key="2">
    <source>
        <dbReference type="Proteomes" id="UP000054350"/>
    </source>
</evidence>
<name>A0A0L0SZ27_ALLM3</name>
<evidence type="ECO:0000313" key="1">
    <source>
        <dbReference type="EMBL" id="KNE67761.1"/>
    </source>
</evidence>
<reference evidence="1 2" key="1">
    <citation type="submission" date="2009-11" db="EMBL/GenBank/DDBJ databases">
        <title>Annotation of Allomyces macrogynus ATCC 38327.</title>
        <authorList>
            <consortium name="The Broad Institute Genome Sequencing Platform"/>
            <person name="Russ C."/>
            <person name="Cuomo C."/>
            <person name="Burger G."/>
            <person name="Gray M.W."/>
            <person name="Holland P.W.H."/>
            <person name="King N."/>
            <person name="Lang F.B.F."/>
            <person name="Roger A.J."/>
            <person name="Ruiz-Trillo I."/>
            <person name="Young S.K."/>
            <person name="Zeng Q."/>
            <person name="Gargeya S."/>
            <person name="Fitzgerald M."/>
            <person name="Haas B."/>
            <person name="Abouelleil A."/>
            <person name="Alvarado L."/>
            <person name="Arachchi H.M."/>
            <person name="Berlin A."/>
            <person name="Chapman S.B."/>
            <person name="Gearin G."/>
            <person name="Goldberg J."/>
            <person name="Griggs A."/>
            <person name="Gujja S."/>
            <person name="Hansen M."/>
            <person name="Heiman D."/>
            <person name="Howarth C."/>
            <person name="Larimer J."/>
            <person name="Lui A."/>
            <person name="MacDonald P.J.P."/>
            <person name="McCowen C."/>
            <person name="Montmayeur A."/>
            <person name="Murphy C."/>
            <person name="Neiman D."/>
            <person name="Pearson M."/>
            <person name="Priest M."/>
            <person name="Roberts A."/>
            <person name="Saif S."/>
            <person name="Shea T."/>
            <person name="Sisk P."/>
            <person name="Stolte C."/>
            <person name="Sykes S."/>
            <person name="Wortman J."/>
            <person name="Nusbaum C."/>
            <person name="Birren B."/>
        </authorList>
    </citation>
    <scope>NUCLEOTIDE SEQUENCE [LARGE SCALE GENOMIC DNA]</scope>
    <source>
        <strain evidence="1 2">ATCC 38327</strain>
    </source>
</reference>